<dbReference type="EnsemblPlants" id="KQK88299">
    <property type="protein sequence ID" value="KQK88299"/>
    <property type="gene ID" value="SETIT_038355mg"/>
</dbReference>
<feature type="signal peptide" evidence="1">
    <location>
        <begin position="1"/>
        <end position="17"/>
    </location>
</feature>
<dbReference type="GO" id="GO:0009627">
    <property type="term" value="P:systemic acquired resistance"/>
    <property type="evidence" value="ECO:0007669"/>
    <property type="project" value="InterPro"/>
</dbReference>
<dbReference type="Gramene" id="KQK88299">
    <property type="protein sequence ID" value="KQK88299"/>
    <property type="gene ID" value="SETIT_038355mg"/>
</dbReference>
<dbReference type="PANTHER" id="PTHR47295:SF2">
    <property type="entry name" value="EG45-LIKE DOMAIN CONTAINING PROTEIN 1-RELATED"/>
    <property type="match status" value="1"/>
</dbReference>
<dbReference type="InterPro" id="IPR044206">
    <property type="entry name" value="EGC1/2"/>
</dbReference>
<name>K4AHJ8_SETIT</name>
<proteinExistence type="predicted"/>
<protein>
    <recommendedName>
        <fullName evidence="5">Phytocyanin domain-containing protein</fullName>
    </recommendedName>
</protein>
<dbReference type="SUPFAM" id="SSF50685">
    <property type="entry name" value="Barwin-like endoglucanases"/>
    <property type="match status" value="1"/>
</dbReference>
<gene>
    <name evidence="2" type="ORF">SETIT_9G186500v2</name>
</gene>
<dbReference type="EMBL" id="AGNK02005512">
    <property type="status" value="NOT_ANNOTATED_CDS"/>
    <property type="molecule type" value="Genomic_DNA"/>
</dbReference>
<evidence type="ECO:0000313" key="4">
    <source>
        <dbReference type="Proteomes" id="UP000004995"/>
    </source>
</evidence>
<evidence type="ECO:0008006" key="5">
    <source>
        <dbReference type="Google" id="ProtNLM"/>
    </source>
</evidence>
<keyword evidence="4" id="KW-1185">Reference proteome</keyword>
<dbReference type="PANTHER" id="PTHR47295">
    <property type="entry name" value="EG45-LIKE DOMAIN CONTAINING PROTEIN 1-RELATED"/>
    <property type="match status" value="1"/>
</dbReference>
<dbReference type="AlphaFoldDB" id="K4AHJ8"/>
<reference evidence="2 4" key="1">
    <citation type="journal article" date="2012" name="Nat. Biotechnol.">
        <title>Reference genome sequence of the model plant Setaria.</title>
        <authorList>
            <person name="Bennetzen J.L."/>
            <person name="Schmutz J."/>
            <person name="Wang H."/>
            <person name="Percifield R."/>
            <person name="Hawkins J."/>
            <person name="Pontaroli A.C."/>
            <person name="Estep M."/>
            <person name="Feng L."/>
            <person name="Vaughn J.N."/>
            <person name="Grimwood J."/>
            <person name="Jenkins J."/>
            <person name="Barry K."/>
            <person name="Lindquist E."/>
            <person name="Hellsten U."/>
            <person name="Deshpande S."/>
            <person name="Wang X."/>
            <person name="Wu X."/>
            <person name="Mitros T."/>
            <person name="Triplett J."/>
            <person name="Yang X."/>
            <person name="Ye C.Y."/>
            <person name="Mauro-Herrera M."/>
            <person name="Wang L."/>
            <person name="Li P."/>
            <person name="Sharma M."/>
            <person name="Sharma R."/>
            <person name="Ronald P.C."/>
            <person name="Panaud O."/>
            <person name="Kellogg E.A."/>
            <person name="Brutnell T.P."/>
            <person name="Doust A.N."/>
            <person name="Tuskan G.A."/>
            <person name="Rokhsar D."/>
            <person name="Devos K.M."/>
        </authorList>
    </citation>
    <scope>NUCLEOTIDE SEQUENCE [LARGE SCALE GENOMIC DNA]</scope>
    <source>
        <strain evidence="4">cv. Yugu1</strain>
        <strain evidence="2">Yugu1</strain>
    </source>
</reference>
<reference evidence="2" key="2">
    <citation type="submission" date="2015-07" db="EMBL/GenBank/DDBJ databases">
        <authorList>
            <person name="Noorani M."/>
        </authorList>
    </citation>
    <scope>NUCLEOTIDE SEQUENCE</scope>
    <source>
        <strain evidence="2">Yugu1</strain>
    </source>
</reference>
<keyword evidence="1" id="KW-0732">Signal</keyword>
<dbReference type="GO" id="GO:0048046">
    <property type="term" value="C:apoplast"/>
    <property type="evidence" value="ECO:0007669"/>
    <property type="project" value="InterPro"/>
</dbReference>
<dbReference type="OrthoDB" id="623670at2759"/>
<sequence>MAKVISVLVLATVAVLATTTMVSPAMGASGTATFYTPPYTPSSACFGNAAEGTMIAAASEAFWDTAARRAATGTR</sequence>
<organism evidence="2">
    <name type="scientific">Setaria italica</name>
    <name type="common">Foxtail millet</name>
    <name type="synonym">Panicum italicum</name>
    <dbReference type="NCBI Taxonomy" id="4555"/>
    <lineage>
        <taxon>Eukaryota</taxon>
        <taxon>Viridiplantae</taxon>
        <taxon>Streptophyta</taxon>
        <taxon>Embryophyta</taxon>
        <taxon>Tracheophyta</taxon>
        <taxon>Spermatophyta</taxon>
        <taxon>Magnoliopsida</taxon>
        <taxon>Liliopsida</taxon>
        <taxon>Poales</taxon>
        <taxon>Poaceae</taxon>
        <taxon>PACMAD clade</taxon>
        <taxon>Panicoideae</taxon>
        <taxon>Panicodae</taxon>
        <taxon>Paniceae</taxon>
        <taxon>Cenchrinae</taxon>
        <taxon>Setaria</taxon>
    </lineage>
</organism>
<dbReference type="Proteomes" id="UP000004995">
    <property type="component" value="Unassembled WGS sequence"/>
</dbReference>
<dbReference type="HOGENOM" id="CLU_2675774_0_0_1"/>
<evidence type="ECO:0000256" key="1">
    <source>
        <dbReference type="SAM" id="SignalP"/>
    </source>
</evidence>
<accession>K4AHJ8</accession>
<evidence type="ECO:0000313" key="3">
    <source>
        <dbReference type="EnsemblPlants" id="KQK88299"/>
    </source>
</evidence>
<dbReference type="InterPro" id="IPR036908">
    <property type="entry name" value="RlpA-like_sf"/>
</dbReference>
<dbReference type="EMBL" id="CM003536">
    <property type="protein sequence ID" value="RCV42079.1"/>
    <property type="molecule type" value="Genomic_DNA"/>
</dbReference>
<feature type="chain" id="PRO_5010129023" description="Phytocyanin domain-containing protein" evidence="1">
    <location>
        <begin position="18"/>
        <end position="75"/>
    </location>
</feature>
<evidence type="ECO:0000313" key="2">
    <source>
        <dbReference type="EMBL" id="RCV42079.1"/>
    </source>
</evidence>
<reference evidence="3" key="3">
    <citation type="submission" date="2018-08" db="UniProtKB">
        <authorList>
            <consortium name="EnsemblPlants"/>
        </authorList>
    </citation>
    <scope>IDENTIFICATION</scope>
    <source>
        <strain evidence="3">Yugu1</strain>
    </source>
</reference>